<accession>A0A6C0ICG4</accession>
<dbReference type="GO" id="GO:0004672">
    <property type="term" value="F:protein kinase activity"/>
    <property type="evidence" value="ECO:0007669"/>
    <property type="project" value="InterPro"/>
</dbReference>
<organism evidence="2">
    <name type="scientific">viral metagenome</name>
    <dbReference type="NCBI Taxonomy" id="1070528"/>
    <lineage>
        <taxon>unclassified sequences</taxon>
        <taxon>metagenomes</taxon>
        <taxon>organismal metagenomes</taxon>
    </lineage>
</organism>
<dbReference type="PROSITE" id="PS50011">
    <property type="entry name" value="PROTEIN_KINASE_DOM"/>
    <property type="match status" value="1"/>
</dbReference>
<dbReference type="InterPro" id="IPR011009">
    <property type="entry name" value="Kinase-like_dom_sf"/>
</dbReference>
<proteinExistence type="predicted"/>
<evidence type="ECO:0000313" key="2">
    <source>
        <dbReference type="EMBL" id="QHT90095.1"/>
    </source>
</evidence>
<dbReference type="EMBL" id="MN740152">
    <property type="protein sequence ID" value="QHT90095.1"/>
    <property type="molecule type" value="Genomic_DNA"/>
</dbReference>
<dbReference type="SUPFAM" id="SSF56112">
    <property type="entry name" value="Protein kinase-like (PK-like)"/>
    <property type="match status" value="1"/>
</dbReference>
<dbReference type="Gene3D" id="3.90.1200.10">
    <property type="match status" value="1"/>
</dbReference>
<dbReference type="GO" id="GO:0005524">
    <property type="term" value="F:ATP binding"/>
    <property type="evidence" value="ECO:0007669"/>
    <property type="project" value="InterPro"/>
</dbReference>
<evidence type="ECO:0000259" key="1">
    <source>
        <dbReference type="PROSITE" id="PS50011"/>
    </source>
</evidence>
<dbReference type="AlphaFoldDB" id="A0A6C0ICG4"/>
<sequence length="142" mass="16795">MKIFRKTFPETTDPSDVQREVEIQRAAAQVGFSPKVFSTDYQTFIEMEDLEEMCVADKYGEAIEGIPSFILEDIYKILSDLYYIYNIQYIDVTPYNFIERDGRVWIIDFGHATMRRPGQNTNWYLLESLDQGEISYWNPDFK</sequence>
<feature type="domain" description="Protein kinase" evidence="1">
    <location>
        <begin position="1"/>
        <end position="142"/>
    </location>
</feature>
<name>A0A6C0ICG4_9ZZZZ</name>
<protein>
    <recommendedName>
        <fullName evidence="1">Protein kinase domain-containing protein</fullName>
    </recommendedName>
</protein>
<dbReference type="InterPro" id="IPR000719">
    <property type="entry name" value="Prot_kinase_dom"/>
</dbReference>
<reference evidence="2" key="1">
    <citation type="journal article" date="2020" name="Nature">
        <title>Giant virus diversity and host interactions through global metagenomics.</title>
        <authorList>
            <person name="Schulz F."/>
            <person name="Roux S."/>
            <person name="Paez-Espino D."/>
            <person name="Jungbluth S."/>
            <person name="Walsh D.A."/>
            <person name="Denef V.J."/>
            <person name="McMahon K.D."/>
            <person name="Konstantinidis K.T."/>
            <person name="Eloe-Fadrosh E.A."/>
            <person name="Kyrpides N.C."/>
            <person name="Woyke T."/>
        </authorList>
    </citation>
    <scope>NUCLEOTIDE SEQUENCE</scope>
    <source>
        <strain evidence="2">GVMAG-M-3300023184-62</strain>
    </source>
</reference>